<dbReference type="AlphaFoldDB" id="A0A2J0Z0R1"/>
<dbReference type="PANTHER" id="PTHR14969">
    <property type="entry name" value="SPHINGOSINE-1-PHOSPHATE PHOSPHOHYDROLASE"/>
    <property type="match status" value="1"/>
</dbReference>
<evidence type="ECO:0000259" key="8">
    <source>
        <dbReference type="SMART" id="SM00014"/>
    </source>
</evidence>
<evidence type="ECO:0000256" key="7">
    <source>
        <dbReference type="SAM" id="Phobius"/>
    </source>
</evidence>
<feature type="domain" description="Phosphatidic acid phosphatase type 2/haloperoxidase" evidence="8">
    <location>
        <begin position="88"/>
        <end position="202"/>
    </location>
</feature>
<feature type="transmembrane region" description="Helical" evidence="7">
    <location>
        <begin position="139"/>
        <end position="157"/>
    </location>
</feature>
<dbReference type="GO" id="GO:0005886">
    <property type="term" value="C:plasma membrane"/>
    <property type="evidence" value="ECO:0007669"/>
    <property type="project" value="UniProtKB-SubCell"/>
</dbReference>
<evidence type="ECO:0000256" key="1">
    <source>
        <dbReference type="ARBA" id="ARBA00004651"/>
    </source>
</evidence>
<dbReference type="SMART" id="SM00014">
    <property type="entry name" value="acidPPc"/>
    <property type="match status" value="1"/>
</dbReference>
<dbReference type="EMBL" id="NJGD01000007">
    <property type="protein sequence ID" value="PJR14110.1"/>
    <property type="molecule type" value="Genomic_DNA"/>
</dbReference>
<evidence type="ECO:0000256" key="3">
    <source>
        <dbReference type="ARBA" id="ARBA00022692"/>
    </source>
</evidence>
<dbReference type="PANTHER" id="PTHR14969:SF62">
    <property type="entry name" value="DECAPRENYLPHOSPHORYL-5-PHOSPHORIBOSE PHOSPHATASE RV3807C-RELATED"/>
    <property type="match status" value="1"/>
</dbReference>
<accession>A0A2J0Z0R1</accession>
<dbReference type="InterPro" id="IPR000326">
    <property type="entry name" value="PAP2/HPO"/>
</dbReference>
<evidence type="ECO:0000256" key="6">
    <source>
        <dbReference type="ARBA" id="ARBA00023136"/>
    </source>
</evidence>
<keyword evidence="6 7" id="KW-0472">Membrane</keyword>
<proteinExistence type="predicted"/>
<dbReference type="RefSeq" id="WP_100672654.1">
    <property type="nucleotide sequence ID" value="NZ_NJGD01000007.1"/>
</dbReference>
<feature type="transmembrane region" description="Helical" evidence="7">
    <location>
        <begin position="7"/>
        <end position="25"/>
    </location>
</feature>
<comment type="caution">
    <text evidence="9">The sequence shown here is derived from an EMBL/GenBank/DDBJ whole genome shotgun (WGS) entry which is preliminary data.</text>
</comment>
<gene>
    <name evidence="9" type="ORF">CEJ86_17035</name>
</gene>
<evidence type="ECO:0000313" key="9">
    <source>
        <dbReference type="EMBL" id="PJR14110.1"/>
    </source>
</evidence>
<sequence length="235" mass="25909">MNRPLSLTVWIWLMTVVLVVAFTPFDPHLSEWAQGLPEEIVGFNRAITDIGTFAWMIYSSALLLLIAFVVRRSSARDTLRQRARAARNLSAYFLLTIGTASALVHGLKFLIGRARPELLADYGPYSLTPFTGDTLFESFPSGHSTAAGAFFGAFAMVMPQLRPLFLLLALLVGISRVVVGAHYPSDVAAGLLLGLWVALMMAFLFARQGWLFKCGAAGWPVLRHVEHEAEEREAE</sequence>
<organism evidence="9 10">
    <name type="scientific">Rhizobium meliloti</name>
    <name type="common">Ensifer meliloti</name>
    <name type="synonym">Sinorhizobium meliloti</name>
    <dbReference type="NCBI Taxonomy" id="382"/>
    <lineage>
        <taxon>Bacteria</taxon>
        <taxon>Pseudomonadati</taxon>
        <taxon>Pseudomonadota</taxon>
        <taxon>Alphaproteobacteria</taxon>
        <taxon>Hyphomicrobiales</taxon>
        <taxon>Rhizobiaceae</taxon>
        <taxon>Sinorhizobium/Ensifer group</taxon>
        <taxon>Sinorhizobium</taxon>
    </lineage>
</organism>
<keyword evidence="5 7" id="KW-1133">Transmembrane helix</keyword>
<keyword evidence="3 7" id="KW-0812">Transmembrane</keyword>
<evidence type="ECO:0000256" key="4">
    <source>
        <dbReference type="ARBA" id="ARBA00022801"/>
    </source>
</evidence>
<reference evidence="9 10" key="1">
    <citation type="submission" date="2017-06" db="EMBL/GenBank/DDBJ databases">
        <title>Ensifer strains isolated from leguminous trees and herbs display diverse denitrification phenotypes with some acting as strong N2O sinks.</title>
        <authorList>
            <person name="Woliy K."/>
            <person name="Mania D."/>
            <person name="Bakken L.R."/>
            <person name="Frostegard A."/>
        </authorList>
    </citation>
    <scope>NUCLEOTIDE SEQUENCE [LARGE SCALE GENOMIC DNA]</scope>
    <source>
        <strain evidence="9 10">AC50a</strain>
    </source>
</reference>
<name>A0A2J0Z0R1_RHIML</name>
<dbReference type="SUPFAM" id="SSF48317">
    <property type="entry name" value="Acid phosphatase/Vanadium-dependent haloperoxidase"/>
    <property type="match status" value="1"/>
</dbReference>
<dbReference type="Gene3D" id="1.20.144.10">
    <property type="entry name" value="Phosphatidic acid phosphatase type 2/haloperoxidase"/>
    <property type="match status" value="1"/>
</dbReference>
<evidence type="ECO:0000313" key="10">
    <source>
        <dbReference type="Proteomes" id="UP000231987"/>
    </source>
</evidence>
<dbReference type="InterPro" id="IPR036938">
    <property type="entry name" value="PAP2/HPO_sf"/>
</dbReference>
<feature type="transmembrane region" description="Helical" evidence="7">
    <location>
        <begin position="91"/>
        <end position="111"/>
    </location>
</feature>
<feature type="transmembrane region" description="Helical" evidence="7">
    <location>
        <begin position="187"/>
        <end position="206"/>
    </location>
</feature>
<dbReference type="GO" id="GO:0016787">
    <property type="term" value="F:hydrolase activity"/>
    <property type="evidence" value="ECO:0007669"/>
    <property type="project" value="UniProtKB-KW"/>
</dbReference>
<comment type="subcellular location">
    <subcellularLocation>
        <location evidence="1">Cell membrane</location>
        <topology evidence="1">Multi-pass membrane protein</topology>
    </subcellularLocation>
</comment>
<dbReference type="Pfam" id="PF01569">
    <property type="entry name" value="PAP2"/>
    <property type="match status" value="1"/>
</dbReference>
<feature type="transmembrane region" description="Helical" evidence="7">
    <location>
        <begin position="164"/>
        <end position="181"/>
    </location>
</feature>
<feature type="transmembrane region" description="Helical" evidence="7">
    <location>
        <begin position="53"/>
        <end position="70"/>
    </location>
</feature>
<keyword evidence="4" id="KW-0378">Hydrolase</keyword>
<protein>
    <submittedName>
        <fullName evidence="9">Phosphatidic acid phosphatase</fullName>
    </submittedName>
</protein>
<evidence type="ECO:0000256" key="5">
    <source>
        <dbReference type="ARBA" id="ARBA00022989"/>
    </source>
</evidence>
<dbReference type="Proteomes" id="UP000231987">
    <property type="component" value="Unassembled WGS sequence"/>
</dbReference>
<keyword evidence="2" id="KW-1003">Cell membrane</keyword>
<evidence type="ECO:0000256" key="2">
    <source>
        <dbReference type="ARBA" id="ARBA00022475"/>
    </source>
</evidence>